<evidence type="ECO:0000256" key="1">
    <source>
        <dbReference type="ARBA" id="ARBA00004571"/>
    </source>
</evidence>
<gene>
    <name evidence="15" type="ORF">CLV25_11770</name>
</gene>
<keyword evidence="16" id="KW-1185">Reference proteome</keyword>
<organism evidence="15 16">
    <name type="scientific">Acetobacteroides hydrogenigenes</name>
    <dbReference type="NCBI Taxonomy" id="979970"/>
    <lineage>
        <taxon>Bacteria</taxon>
        <taxon>Pseudomonadati</taxon>
        <taxon>Bacteroidota</taxon>
        <taxon>Bacteroidia</taxon>
        <taxon>Bacteroidales</taxon>
        <taxon>Rikenellaceae</taxon>
        <taxon>Acetobacteroides</taxon>
    </lineage>
</organism>
<dbReference type="SUPFAM" id="SSF56935">
    <property type="entry name" value="Porins"/>
    <property type="match status" value="1"/>
</dbReference>
<evidence type="ECO:0000256" key="8">
    <source>
        <dbReference type="ARBA" id="ARBA00023170"/>
    </source>
</evidence>
<dbReference type="GO" id="GO:0009279">
    <property type="term" value="C:cell outer membrane"/>
    <property type="evidence" value="ECO:0007669"/>
    <property type="project" value="UniProtKB-SubCell"/>
</dbReference>
<evidence type="ECO:0000259" key="13">
    <source>
        <dbReference type="Pfam" id="PF00593"/>
    </source>
</evidence>
<protein>
    <submittedName>
        <fullName evidence="15">Iron complex outermembrane receptor protein</fullName>
    </submittedName>
</protein>
<dbReference type="GO" id="GO:0015344">
    <property type="term" value="F:siderophore uptake transmembrane transporter activity"/>
    <property type="evidence" value="ECO:0007669"/>
    <property type="project" value="TreeGrafter"/>
</dbReference>
<feature type="domain" description="TonB-dependent receptor-like beta-barrel" evidence="13">
    <location>
        <begin position="211"/>
        <end position="615"/>
    </location>
</feature>
<dbReference type="InterPro" id="IPR012910">
    <property type="entry name" value="Plug_dom"/>
</dbReference>
<keyword evidence="2 10" id="KW-0813">Transport</keyword>
<feature type="signal peptide" evidence="12">
    <location>
        <begin position="1"/>
        <end position="23"/>
    </location>
</feature>
<evidence type="ECO:0000256" key="9">
    <source>
        <dbReference type="ARBA" id="ARBA00023237"/>
    </source>
</evidence>
<reference evidence="15 16" key="1">
    <citation type="submission" date="2019-03" db="EMBL/GenBank/DDBJ databases">
        <title>Genomic Encyclopedia of Archaeal and Bacterial Type Strains, Phase II (KMG-II): from individual species to whole genera.</title>
        <authorList>
            <person name="Goeker M."/>
        </authorList>
    </citation>
    <scope>NUCLEOTIDE SEQUENCE [LARGE SCALE GENOMIC DNA]</scope>
    <source>
        <strain evidence="15 16">RL-C</strain>
    </source>
</reference>
<keyword evidence="6 11" id="KW-0798">TonB box</keyword>
<evidence type="ECO:0000256" key="10">
    <source>
        <dbReference type="PROSITE-ProRule" id="PRU01360"/>
    </source>
</evidence>
<comment type="caution">
    <text evidence="15">The sequence shown here is derived from an EMBL/GenBank/DDBJ whole genome shotgun (WGS) entry which is preliminary data.</text>
</comment>
<dbReference type="PANTHER" id="PTHR30069:SF29">
    <property type="entry name" value="HEMOGLOBIN AND HEMOGLOBIN-HAPTOGLOBIN-BINDING PROTEIN 1-RELATED"/>
    <property type="match status" value="1"/>
</dbReference>
<evidence type="ECO:0000256" key="7">
    <source>
        <dbReference type="ARBA" id="ARBA00023136"/>
    </source>
</evidence>
<feature type="chain" id="PRO_5020987737" evidence="12">
    <location>
        <begin position="24"/>
        <end position="641"/>
    </location>
</feature>
<dbReference type="InterPro" id="IPR000531">
    <property type="entry name" value="Beta-barrel_TonB"/>
</dbReference>
<dbReference type="Gene3D" id="2.40.170.20">
    <property type="entry name" value="TonB-dependent receptor, beta-barrel domain"/>
    <property type="match status" value="1"/>
</dbReference>
<evidence type="ECO:0000256" key="2">
    <source>
        <dbReference type="ARBA" id="ARBA00022448"/>
    </source>
</evidence>
<proteinExistence type="inferred from homology"/>
<dbReference type="InterPro" id="IPR036942">
    <property type="entry name" value="Beta-barrel_TonB_sf"/>
</dbReference>
<dbReference type="Proteomes" id="UP000294830">
    <property type="component" value="Unassembled WGS sequence"/>
</dbReference>
<keyword evidence="8 15" id="KW-0675">Receptor</keyword>
<evidence type="ECO:0000256" key="4">
    <source>
        <dbReference type="ARBA" id="ARBA00022692"/>
    </source>
</evidence>
<dbReference type="Pfam" id="PF07715">
    <property type="entry name" value="Plug"/>
    <property type="match status" value="1"/>
</dbReference>
<evidence type="ECO:0000313" key="15">
    <source>
        <dbReference type="EMBL" id="TCN62931.1"/>
    </source>
</evidence>
<keyword evidence="4 10" id="KW-0812">Transmembrane</keyword>
<evidence type="ECO:0000259" key="14">
    <source>
        <dbReference type="Pfam" id="PF07715"/>
    </source>
</evidence>
<dbReference type="AlphaFoldDB" id="A0A4R2E564"/>
<dbReference type="EMBL" id="SLWB01000017">
    <property type="protein sequence ID" value="TCN62931.1"/>
    <property type="molecule type" value="Genomic_DNA"/>
</dbReference>
<dbReference type="Gene3D" id="2.170.130.10">
    <property type="entry name" value="TonB-dependent receptor, plug domain"/>
    <property type="match status" value="1"/>
</dbReference>
<evidence type="ECO:0000256" key="11">
    <source>
        <dbReference type="RuleBase" id="RU003357"/>
    </source>
</evidence>
<evidence type="ECO:0000256" key="6">
    <source>
        <dbReference type="ARBA" id="ARBA00023077"/>
    </source>
</evidence>
<feature type="domain" description="TonB-dependent receptor plug" evidence="14">
    <location>
        <begin position="53"/>
        <end position="157"/>
    </location>
</feature>
<evidence type="ECO:0000256" key="5">
    <source>
        <dbReference type="ARBA" id="ARBA00022729"/>
    </source>
</evidence>
<dbReference type="GO" id="GO:0044718">
    <property type="term" value="P:siderophore transmembrane transport"/>
    <property type="evidence" value="ECO:0007669"/>
    <property type="project" value="TreeGrafter"/>
</dbReference>
<dbReference type="PROSITE" id="PS52016">
    <property type="entry name" value="TONB_DEPENDENT_REC_3"/>
    <property type="match status" value="1"/>
</dbReference>
<keyword evidence="5 12" id="KW-0732">Signal</keyword>
<dbReference type="Pfam" id="PF00593">
    <property type="entry name" value="TonB_dep_Rec_b-barrel"/>
    <property type="match status" value="1"/>
</dbReference>
<dbReference type="InterPro" id="IPR037066">
    <property type="entry name" value="Plug_dom_sf"/>
</dbReference>
<keyword evidence="9 10" id="KW-0998">Cell outer membrane</keyword>
<keyword evidence="3 10" id="KW-1134">Transmembrane beta strand</keyword>
<dbReference type="InterPro" id="IPR039426">
    <property type="entry name" value="TonB-dep_rcpt-like"/>
</dbReference>
<dbReference type="PANTHER" id="PTHR30069">
    <property type="entry name" value="TONB-DEPENDENT OUTER MEMBRANE RECEPTOR"/>
    <property type="match status" value="1"/>
</dbReference>
<comment type="subcellular location">
    <subcellularLocation>
        <location evidence="1 10">Cell outer membrane</location>
        <topology evidence="1 10">Multi-pass membrane protein</topology>
    </subcellularLocation>
</comment>
<evidence type="ECO:0000313" key="16">
    <source>
        <dbReference type="Proteomes" id="UP000294830"/>
    </source>
</evidence>
<name>A0A4R2E564_9BACT</name>
<sequence>MKVNLSSFLGFMLLSLVSVEGVAQNDTTAIASSKELDEVIVKATQRKNTFSKLTRVVATITKEDLKVSPIHSVADVLSYAAGVDIRTRGPIGVQADISVRGGSFDQVLILLNGVNITDPQTGHHNLNLPVDISAIERIEILQGPGARSFGPNAFSGAINFITASSTNHQTRVSVAGGDFGFLSLGAITSASKGNFGVFVSANRQQSSGYVNNTDFEVNSYYGSFTYKNKKIGDVELSTGVQDKGFGANSFYSVKYPNEYEATKTYFSSLRWGKDFGIFNLSATGYWRRHFDRFELFRYDPLPFYKFHNYHRTDIYGGNLKLTVFSLLGKTLVGTELREEEILSNVLGNTLSKPVKIIGTNLFYTNGVDRLNTSAFLEHSCSFKNLFLSAGLMFNHSNDFGSSWYWGTDASYIFGGSGLKVFASANQSYRLPTFTDLYYKSAVHDGNPNLKPEKAITYEGGIKYEKGAWMGQVVAYRRLADNSIDRVKLPTDAKTTTRNLTDIHTTGVELTAAYNPNRKVLKAITASYTYQTQDKSSNEYISMYVLDYLTYKGTLSGTVGLAKDLSLNVRGCYQDRKGTYTNPNGVEVAYSPFFTLDAKLMYTYRAFSIFAEASNVLGERYYDLGNIPQPLRWFKGGIAVTF</sequence>
<comment type="similarity">
    <text evidence="10 11">Belongs to the TonB-dependent receptor family.</text>
</comment>
<keyword evidence="7 10" id="KW-0472">Membrane</keyword>
<evidence type="ECO:0000256" key="12">
    <source>
        <dbReference type="SAM" id="SignalP"/>
    </source>
</evidence>
<accession>A0A4R2E564</accession>
<evidence type="ECO:0000256" key="3">
    <source>
        <dbReference type="ARBA" id="ARBA00022452"/>
    </source>
</evidence>